<comment type="caution">
    <text evidence="2">The sequence shown here is derived from an EMBL/GenBank/DDBJ whole genome shotgun (WGS) entry which is preliminary data.</text>
</comment>
<keyword evidence="3" id="KW-1185">Reference proteome</keyword>
<keyword evidence="1" id="KW-0175">Coiled coil</keyword>
<reference evidence="2" key="1">
    <citation type="submission" date="2023-06" db="EMBL/GenBank/DDBJ databases">
        <title>Genome-scale phylogeny and comparative genomics of the fungal order Sordariales.</title>
        <authorList>
            <consortium name="Lawrence Berkeley National Laboratory"/>
            <person name="Hensen N."/>
            <person name="Bonometti L."/>
            <person name="Westerberg I."/>
            <person name="Brannstrom I.O."/>
            <person name="Guillou S."/>
            <person name="Cros-Aarteil S."/>
            <person name="Calhoun S."/>
            <person name="Haridas S."/>
            <person name="Kuo A."/>
            <person name="Mondo S."/>
            <person name="Pangilinan J."/>
            <person name="Riley R."/>
            <person name="LaButti K."/>
            <person name="Andreopoulos B."/>
            <person name="Lipzen A."/>
            <person name="Chen C."/>
            <person name="Yanf M."/>
            <person name="Daum C."/>
            <person name="Ng V."/>
            <person name="Clum A."/>
            <person name="Steindorff A."/>
            <person name="Ohm R."/>
            <person name="Martin F."/>
            <person name="Silar P."/>
            <person name="Natvig D."/>
            <person name="Lalanne C."/>
            <person name="Gautier V."/>
            <person name="Ament-velasquez S.L."/>
            <person name="Kruys A."/>
            <person name="Hutchinson M.I."/>
            <person name="Powell A.J."/>
            <person name="Barry K."/>
            <person name="Miller A.N."/>
            <person name="Grigoriev I.V."/>
            <person name="Debuchy R."/>
            <person name="Gladieux P."/>
            <person name="Thoren M.H."/>
            <person name="Johannesson H."/>
        </authorList>
    </citation>
    <scope>NUCLEOTIDE SEQUENCE</scope>
    <source>
        <strain evidence="2">SMH3391-2</strain>
    </source>
</reference>
<dbReference type="EMBL" id="JAULSR010000001">
    <property type="protein sequence ID" value="KAK0636074.1"/>
    <property type="molecule type" value="Genomic_DNA"/>
</dbReference>
<organism evidence="2 3">
    <name type="scientific">Bombardia bombarda</name>
    <dbReference type="NCBI Taxonomy" id="252184"/>
    <lineage>
        <taxon>Eukaryota</taxon>
        <taxon>Fungi</taxon>
        <taxon>Dikarya</taxon>
        <taxon>Ascomycota</taxon>
        <taxon>Pezizomycotina</taxon>
        <taxon>Sordariomycetes</taxon>
        <taxon>Sordariomycetidae</taxon>
        <taxon>Sordariales</taxon>
        <taxon>Lasiosphaeriaceae</taxon>
        <taxon>Bombardia</taxon>
    </lineage>
</organism>
<gene>
    <name evidence="2" type="ORF">B0T17DRAFT_612858</name>
</gene>
<name>A0AA39XL83_9PEZI</name>
<protein>
    <recommendedName>
        <fullName evidence="4">G domain-containing protein</fullName>
    </recommendedName>
</protein>
<dbReference type="Proteomes" id="UP001174934">
    <property type="component" value="Unassembled WGS sequence"/>
</dbReference>
<dbReference type="InterPro" id="IPR027417">
    <property type="entry name" value="P-loop_NTPase"/>
</dbReference>
<evidence type="ECO:0008006" key="4">
    <source>
        <dbReference type="Google" id="ProtNLM"/>
    </source>
</evidence>
<feature type="coiled-coil region" evidence="1">
    <location>
        <begin position="314"/>
        <end position="348"/>
    </location>
</feature>
<dbReference type="SUPFAM" id="SSF52540">
    <property type="entry name" value="P-loop containing nucleoside triphosphate hydrolases"/>
    <property type="match status" value="1"/>
</dbReference>
<evidence type="ECO:0000313" key="3">
    <source>
        <dbReference type="Proteomes" id="UP001174934"/>
    </source>
</evidence>
<sequence length="534" mass="60065">MELTMAENTNGTADEPSVRPKPINILILGETANGKSTLIKQLGVYGKKRNNDIGIGNGNLSCTTEVGIHPLSTKLRTYHLTDHHGRQVKNVKYSDLVDYTDDDAAVTAGEPDDDGQVFRFDLIDTPGLDDSSGDDMAIMAGIVGRISEVGYLNALVYVRSLDKPFGESFNRFYDYMRRSMPMLFNGLVVVHTRYTVDREDEAMAAGQDLKNGRREAFRKATKGRADLPHIFMDNDPDPDSPFAVMQSLNACYSLLKHASGQLPVDIANNVHLLKAPNMIHMDSHVLLALTRLQTTLKERLAREMAVASRSKNQMLRIKREVGRLRTKLAEYEEELAQLDTKAEIVLGSKTVGEDYSLETLFYGGKMWLDKRDVSFDADCVISEVTKTTGSGCRWRDEDLRGTTWRATLKSSIFRSISGSATFYTSSRLKYRGEIAHLRGRVRDTRESIEHEGEMLREFDGVEDEVDALAERLGADVDRCAETMERVQRDTFDASLWPVLRKFYQSREAPSMTEIVDFVQVYDPETAALIFSHRA</sequence>
<dbReference type="AlphaFoldDB" id="A0AA39XL83"/>
<accession>A0AA39XL83</accession>
<proteinExistence type="predicted"/>
<evidence type="ECO:0000313" key="2">
    <source>
        <dbReference type="EMBL" id="KAK0636074.1"/>
    </source>
</evidence>
<dbReference type="Gene3D" id="3.40.50.300">
    <property type="entry name" value="P-loop containing nucleotide triphosphate hydrolases"/>
    <property type="match status" value="1"/>
</dbReference>
<evidence type="ECO:0000256" key="1">
    <source>
        <dbReference type="SAM" id="Coils"/>
    </source>
</evidence>